<dbReference type="InterPro" id="IPR000053">
    <property type="entry name" value="Thymidine/pyrmidine_PPase"/>
</dbReference>
<dbReference type="InterPro" id="IPR036320">
    <property type="entry name" value="Glycosyl_Trfase_fam3_N_dom_sf"/>
</dbReference>
<dbReference type="Pfam" id="PF00591">
    <property type="entry name" value="Glycos_transf_3"/>
    <property type="match status" value="1"/>
</dbReference>
<reference evidence="11 12" key="1">
    <citation type="submission" date="2020-07" db="EMBL/GenBank/DDBJ databases">
        <title>Differential regulation of undecylprodigiosin biosynthesis in the yeast-scavenging Streptomyces strain MBK6.</title>
        <authorList>
            <person name="Baral B."/>
            <person name="Siitonen V."/>
            <person name="Laughlin M."/>
            <person name="Yamada K."/>
            <person name="Ilomaeki M."/>
            <person name="Metsae-Ketelae M."/>
            <person name="Niemi J."/>
        </authorList>
    </citation>
    <scope>NUCLEOTIDE SEQUENCE [LARGE SCALE GENOMIC DNA]</scope>
    <source>
        <strain evidence="11 12">MBK6</strain>
    </source>
</reference>
<dbReference type="Pfam" id="PF02885">
    <property type="entry name" value="Glycos_trans_3N"/>
    <property type="match status" value="1"/>
</dbReference>
<dbReference type="Gene3D" id="3.90.1170.30">
    <property type="entry name" value="Pyrimidine nucleoside phosphorylase-like, C-terminal domain"/>
    <property type="match status" value="1"/>
</dbReference>
<dbReference type="SMART" id="SM00941">
    <property type="entry name" value="PYNP_C"/>
    <property type="match status" value="1"/>
</dbReference>
<comment type="catalytic activity">
    <reaction evidence="6">
        <text>thymidine + phosphate = 2-deoxy-alpha-D-ribose 1-phosphate + thymine</text>
        <dbReference type="Rhea" id="RHEA:16037"/>
        <dbReference type="ChEBI" id="CHEBI:17748"/>
        <dbReference type="ChEBI" id="CHEBI:17821"/>
        <dbReference type="ChEBI" id="CHEBI:43474"/>
        <dbReference type="ChEBI" id="CHEBI:57259"/>
        <dbReference type="EC" id="2.4.2.4"/>
    </reaction>
</comment>
<evidence type="ECO:0000256" key="9">
    <source>
        <dbReference type="ARBA" id="ARBA00078884"/>
    </source>
</evidence>
<dbReference type="Gene3D" id="3.40.1030.10">
    <property type="entry name" value="Nucleoside phosphorylase/phosphoribosyltransferase catalytic domain"/>
    <property type="match status" value="1"/>
</dbReference>
<dbReference type="NCBIfam" id="NF004490">
    <property type="entry name" value="PRK05820.1"/>
    <property type="match status" value="1"/>
</dbReference>
<dbReference type="Proteomes" id="UP000587608">
    <property type="component" value="Unassembled WGS sequence"/>
</dbReference>
<dbReference type="GO" id="GO:0006206">
    <property type="term" value="P:pyrimidine nucleobase metabolic process"/>
    <property type="evidence" value="ECO:0007669"/>
    <property type="project" value="InterPro"/>
</dbReference>
<accession>A0A7W2HSE8</accession>
<dbReference type="PIRSF" id="PIRSF000478">
    <property type="entry name" value="TP_PyNP"/>
    <property type="match status" value="1"/>
</dbReference>
<dbReference type="Pfam" id="PF07831">
    <property type="entry name" value="PYNP_C"/>
    <property type="match status" value="1"/>
</dbReference>
<keyword evidence="4 11" id="KW-0328">Glycosyltransferase</keyword>
<dbReference type="NCBIfam" id="TIGR02644">
    <property type="entry name" value="Y_phosphoryl"/>
    <property type="match status" value="1"/>
</dbReference>
<dbReference type="InterPro" id="IPR035902">
    <property type="entry name" value="Nuc_phospho_transferase"/>
</dbReference>
<dbReference type="PROSITE" id="PS00647">
    <property type="entry name" value="THYMID_PHOSPHORYLASE"/>
    <property type="match status" value="1"/>
</dbReference>
<comment type="caution">
    <text evidence="11">The sequence shown here is derived from an EMBL/GenBank/DDBJ whole genome shotgun (WGS) entry which is preliminary data.</text>
</comment>
<dbReference type="PANTHER" id="PTHR10515">
    <property type="entry name" value="THYMIDINE PHOSPHORYLASE"/>
    <property type="match status" value="1"/>
</dbReference>
<dbReference type="GO" id="GO:0005829">
    <property type="term" value="C:cytosol"/>
    <property type="evidence" value="ECO:0007669"/>
    <property type="project" value="TreeGrafter"/>
</dbReference>
<evidence type="ECO:0000256" key="5">
    <source>
        <dbReference type="ARBA" id="ARBA00022679"/>
    </source>
</evidence>
<proteinExistence type="inferred from homology"/>
<comment type="function">
    <text evidence="7">The enzymes which catalyze the reversible phosphorolysis of pyrimidine nucleosides are involved in the degradation of these compounds and in their utilization as carbon and energy sources, or in the rescue of pyrimidine bases for nucleotide synthesis.</text>
</comment>
<dbReference type="SUPFAM" id="SSF47648">
    <property type="entry name" value="Nucleoside phosphorylase/phosphoribosyltransferase N-terminal domain"/>
    <property type="match status" value="1"/>
</dbReference>
<evidence type="ECO:0000313" key="12">
    <source>
        <dbReference type="Proteomes" id="UP000587608"/>
    </source>
</evidence>
<organism evidence="11 12">
    <name type="scientific">Streptomyces griseoaurantiacus</name>
    <dbReference type="NCBI Taxonomy" id="68213"/>
    <lineage>
        <taxon>Bacteria</taxon>
        <taxon>Bacillati</taxon>
        <taxon>Actinomycetota</taxon>
        <taxon>Actinomycetes</taxon>
        <taxon>Kitasatosporales</taxon>
        <taxon>Streptomycetaceae</taxon>
        <taxon>Streptomyces</taxon>
        <taxon>Streptomyces aurantiacus group</taxon>
    </lineage>
</organism>
<keyword evidence="5 11" id="KW-0808">Transferase</keyword>
<dbReference type="GO" id="GO:0004645">
    <property type="term" value="F:1,4-alpha-oligoglucan phosphorylase activity"/>
    <property type="evidence" value="ECO:0007669"/>
    <property type="project" value="InterPro"/>
</dbReference>
<dbReference type="AlphaFoldDB" id="A0A7W2HSE8"/>
<feature type="domain" description="Pyrimidine nucleoside phosphorylase C-terminal" evidence="10">
    <location>
        <begin position="336"/>
        <end position="410"/>
    </location>
</feature>
<dbReference type="EMBL" id="JACERG010000002">
    <property type="protein sequence ID" value="MBA5219986.1"/>
    <property type="molecule type" value="Genomic_DNA"/>
</dbReference>
<dbReference type="EC" id="2.4.2.4" evidence="3"/>
<dbReference type="FunFam" id="3.90.1170.30:FF:000005">
    <property type="entry name" value="Thymidine phosphorylase"/>
    <property type="match status" value="1"/>
</dbReference>
<evidence type="ECO:0000256" key="3">
    <source>
        <dbReference type="ARBA" id="ARBA00011892"/>
    </source>
</evidence>
<gene>
    <name evidence="11" type="ORF">H1X69_00955</name>
</gene>
<dbReference type="GO" id="GO:0009032">
    <property type="term" value="F:thymidine phosphorylase activity"/>
    <property type="evidence" value="ECO:0007669"/>
    <property type="project" value="UniProtKB-EC"/>
</dbReference>
<dbReference type="InterPro" id="IPR000312">
    <property type="entry name" value="Glycosyl_Trfase_fam3"/>
</dbReference>
<name>A0A7W2HSE8_9ACTN</name>
<dbReference type="FunFam" id="3.40.1030.10:FF:000001">
    <property type="entry name" value="Thymidine phosphorylase"/>
    <property type="match status" value="1"/>
</dbReference>
<dbReference type="RefSeq" id="WP_040894158.1">
    <property type="nucleotide sequence ID" value="NZ_CP108323.1"/>
</dbReference>
<dbReference type="InterPro" id="IPR017872">
    <property type="entry name" value="Pyrmidine_PPase_CS"/>
</dbReference>
<comment type="subunit">
    <text evidence="2">Homodimer.</text>
</comment>
<comment type="similarity">
    <text evidence="1">Belongs to the thymidine/pyrimidine-nucleoside phosphorylase family.</text>
</comment>
<evidence type="ECO:0000256" key="7">
    <source>
        <dbReference type="ARBA" id="ARBA00056338"/>
    </source>
</evidence>
<evidence type="ECO:0000256" key="8">
    <source>
        <dbReference type="ARBA" id="ARBA00073594"/>
    </source>
</evidence>
<dbReference type="SUPFAM" id="SSF52418">
    <property type="entry name" value="Nucleoside phosphorylase/phosphoribosyltransferase catalytic domain"/>
    <property type="match status" value="1"/>
</dbReference>
<sequence length="427" mass="44351">MSMDAVSVIRTKRDGGELSAAQIDWVIDAYTRGEVADYQMAALNMAILLNGMERHEIARWTAAMIASGERMDFSSLSRPTADKHSTGGVGDKITLPLAPLVAACGAAVPQLSGRGLGHTGGTLDKLESIPGWRALLSNEEMLSVLDGVGAVICAAGDGLAPADKKLYALRDVTGTVESIPLIASSIMSKKIAEGTGSLVLDVKAGSGAFMKTVEDARELARTMVGLGTDHGVKTVALLTDMSTPLGLTAGNALEVRESVEVLAGGGPADVVELTLALAREMLDAAGLTDADPAKALADGSAMDAWRRMISAQGGDPDAPLPTSREQHVVTAAASGVVARLDAYDVGVAAWRLGAGRARKEDPVQAAAGVELHAKPGDRVTEGQPLLTLHTDTPERFEYALKALENACDIAAQGAEFNRTPVVLERIA</sequence>
<protein>
    <recommendedName>
        <fullName evidence="8">Thymidine phosphorylase</fullName>
        <ecNumber evidence="3">2.4.2.4</ecNumber>
    </recommendedName>
    <alternativeName>
        <fullName evidence="9">TdRPase</fullName>
    </alternativeName>
</protein>
<evidence type="ECO:0000259" key="10">
    <source>
        <dbReference type="SMART" id="SM00941"/>
    </source>
</evidence>
<evidence type="ECO:0000256" key="2">
    <source>
        <dbReference type="ARBA" id="ARBA00011738"/>
    </source>
</evidence>
<evidence type="ECO:0000256" key="6">
    <source>
        <dbReference type="ARBA" id="ARBA00048550"/>
    </source>
</evidence>
<dbReference type="FunFam" id="1.20.970.10:FF:000004">
    <property type="entry name" value="Thymidine phosphorylase"/>
    <property type="match status" value="1"/>
</dbReference>
<dbReference type="InterPro" id="IPR036566">
    <property type="entry name" value="PYNP-like_C_sf"/>
</dbReference>
<evidence type="ECO:0000313" key="11">
    <source>
        <dbReference type="EMBL" id="MBA5219986.1"/>
    </source>
</evidence>
<evidence type="ECO:0000256" key="1">
    <source>
        <dbReference type="ARBA" id="ARBA00006915"/>
    </source>
</evidence>
<dbReference type="GeneID" id="96786594"/>
<dbReference type="Gene3D" id="1.20.970.10">
    <property type="entry name" value="Transferase, Pyrimidine Nucleoside Phosphorylase, Chain C"/>
    <property type="match status" value="1"/>
</dbReference>
<dbReference type="InterPro" id="IPR013102">
    <property type="entry name" value="PYNP_C"/>
</dbReference>
<dbReference type="GO" id="GO:0006213">
    <property type="term" value="P:pyrimidine nucleoside metabolic process"/>
    <property type="evidence" value="ECO:0007669"/>
    <property type="project" value="InterPro"/>
</dbReference>
<dbReference type="SUPFAM" id="SSF54680">
    <property type="entry name" value="Pyrimidine nucleoside phosphorylase C-terminal domain"/>
    <property type="match status" value="1"/>
</dbReference>
<dbReference type="InterPro" id="IPR018090">
    <property type="entry name" value="Pyrmidine_PPas_bac/euk"/>
</dbReference>
<dbReference type="PANTHER" id="PTHR10515:SF0">
    <property type="entry name" value="THYMIDINE PHOSPHORYLASE"/>
    <property type="match status" value="1"/>
</dbReference>
<evidence type="ECO:0000256" key="4">
    <source>
        <dbReference type="ARBA" id="ARBA00022676"/>
    </source>
</evidence>
<dbReference type="InterPro" id="IPR017459">
    <property type="entry name" value="Glycosyl_Trfase_fam3_N_dom"/>
</dbReference>